<comment type="caution">
    <text evidence="5">The sequence shown here is derived from an EMBL/GenBank/DDBJ whole genome shotgun (WGS) entry which is preliminary data.</text>
</comment>
<organism evidence="5 6">
    <name type="scientific">Coemansia brasiliensis</name>
    <dbReference type="NCBI Taxonomy" id="2650707"/>
    <lineage>
        <taxon>Eukaryota</taxon>
        <taxon>Fungi</taxon>
        <taxon>Fungi incertae sedis</taxon>
        <taxon>Zoopagomycota</taxon>
        <taxon>Kickxellomycotina</taxon>
        <taxon>Kickxellomycetes</taxon>
        <taxon>Kickxellales</taxon>
        <taxon>Kickxellaceae</taxon>
        <taxon>Coemansia</taxon>
    </lineage>
</organism>
<dbReference type="OrthoDB" id="2593073at2759"/>
<dbReference type="GO" id="GO:0001228">
    <property type="term" value="F:DNA-binding transcription activator activity, RNA polymerase II-specific"/>
    <property type="evidence" value="ECO:0007669"/>
    <property type="project" value="TreeGrafter"/>
</dbReference>
<dbReference type="Gene3D" id="1.20.5.170">
    <property type="match status" value="1"/>
</dbReference>
<feature type="compositionally biased region" description="Polar residues" evidence="3">
    <location>
        <begin position="51"/>
        <end position="62"/>
    </location>
</feature>
<evidence type="ECO:0000256" key="1">
    <source>
        <dbReference type="ARBA" id="ARBA00004123"/>
    </source>
</evidence>
<keyword evidence="5" id="KW-0238">DNA-binding</keyword>
<dbReference type="Proteomes" id="UP001139887">
    <property type="component" value="Unassembled WGS sequence"/>
</dbReference>
<reference evidence="5" key="1">
    <citation type="submission" date="2022-07" db="EMBL/GenBank/DDBJ databases">
        <title>Phylogenomic reconstructions and comparative analyses of Kickxellomycotina fungi.</title>
        <authorList>
            <person name="Reynolds N.K."/>
            <person name="Stajich J.E."/>
            <person name="Barry K."/>
            <person name="Grigoriev I.V."/>
            <person name="Crous P."/>
            <person name="Smith M.E."/>
        </authorList>
    </citation>
    <scope>NUCLEOTIDE SEQUENCE</scope>
    <source>
        <strain evidence="5">NRRL 1566</strain>
    </source>
</reference>
<dbReference type="Pfam" id="PF00170">
    <property type="entry name" value="bZIP_1"/>
    <property type="match status" value="1"/>
</dbReference>
<dbReference type="PANTHER" id="PTHR40621:SF6">
    <property type="entry name" value="AP-1-LIKE TRANSCRIPTION FACTOR YAP1-RELATED"/>
    <property type="match status" value="1"/>
</dbReference>
<feature type="compositionally biased region" description="Polar residues" evidence="3">
    <location>
        <begin position="413"/>
        <end position="447"/>
    </location>
</feature>
<feature type="region of interest" description="Disordered" evidence="3">
    <location>
        <begin position="1"/>
        <end position="70"/>
    </location>
</feature>
<dbReference type="InterPro" id="IPR046347">
    <property type="entry name" value="bZIP_sf"/>
</dbReference>
<protein>
    <submittedName>
        <fullName evidence="5">DNA-binding transcription factor yap1</fullName>
    </submittedName>
</protein>
<name>A0A9W8I4F7_9FUNG</name>
<dbReference type="CDD" id="cd14688">
    <property type="entry name" value="bZIP_YAP"/>
    <property type="match status" value="1"/>
</dbReference>
<dbReference type="AlphaFoldDB" id="A0A9W8I4F7"/>
<dbReference type="SUPFAM" id="SSF57959">
    <property type="entry name" value="Leucine zipper domain"/>
    <property type="match status" value="1"/>
</dbReference>
<dbReference type="EMBL" id="JANBUW010001014">
    <property type="protein sequence ID" value="KAJ2844672.1"/>
    <property type="molecule type" value="Genomic_DNA"/>
</dbReference>
<feature type="compositionally biased region" description="Low complexity" evidence="3">
    <location>
        <begin position="403"/>
        <end position="412"/>
    </location>
</feature>
<feature type="region of interest" description="Disordered" evidence="3">
    <location>
        <begin position="345"/>
        <end position="364"/>
    </location>
</feature>
<dbReference type="GO" id="GO:0090575">
    <property type="term" value="C:RNA polymerase II transcription regulator complex"/>
    <property type="evidence" value="ECO:0007669"/>
    <property type="project" value="TreeGrafter"/>
</dbReference>
<dbReference type="InterPro" id="IPR004827">
    <property type="entry name" value="bZIP"/>
</dbReference>
<feature type="domain" description="BZIP" evidence="4">
    <location>
        <begin position="50"/>
        <end position="113"/>
    </location>
</feature>
<evidence type="ECO:0000256" key="2">
    <source>
        <dbReference type="ARBA" id="ARBA00023242"/>
    </source>
</evidence>
<evidence type="ECO:0000313" key="5">
    <source>
        <dbReference type="EMBL" id="KAJ2844672.1"/>
    </source>
</evidence>
<dbReference type="PROSITE" id="PS00036">
    <property type="entry name" value="BZIP_BASIC"/>
    <property type="match status" value="1"/>
</dbReference>
<feature type="region of interest" description="Disordered" evidence="3">
    <location>
        <begin position="403"/>
        <end position="447"/>
    </location>
</feature>
<proteinExistence type="predicted"/>
<dbReference type="InterPro" id="IPR050936">
    <property type="entry name" value="AP-1-like"/>
</dbReference>
<evidence type="ECO:0000256" key="3">
    <source>
        <dbReference type="SAM" id="MobiDB-lite"/>
    </source>
</evidence>
<dbReference type="SMART" id="SM00338">
    <property type="entry name" value="BRLZ"/>
    <property type="match status" value="1"/>
</dbReference>
<keyword evidence="2" id="KW-0539">Nucleus</keyword>
<evidence type="ECO:0000313" key="6">
    <source>
        <dbReference type="Proteomes" id="UP001139887"/>
    </source>
</evidence>
<dbReference type="PANTHER" id="PTHR40621">
    <property type="entry name" value="TRANSCRIPTION FACTOR KAPC-RELATED"/>
    <property type="match status" value="1"/>
</dbReference>
<evidence type="ECO:0000259" key="4">
    <source>
        <dbReference type="PROSITE" id="PS50217"/>
    </source>
</evidence>
<comment type="subcellular location">
    <subcellularLocation>
        <location evidence="1">Nucleus</location>
    </subcellularLocation>
</comment>
<accession>A0A9W8I4F7</accession>
<sequence length="546" mass="58811">MSTADLLPEAMIANGTDITPVPQKRATSAGVSDDSHDGKKRKPGRKPIVSEASSKRTAQNRAAQRAFRERKQQYLQSLEEKVKELTERQERTERENEQLRKCIGTLQSENQQLKDGKFTYEAPMDFEKAITELFDSSQTSGLDLTSTFGLQQAAVNGADLTQPGAMDRIQSQISNNNASPQSVPVMHSAGSQPALSDLSSGIFNGIQMLASNQNISTGSFMDHLFENNTTKPADSGYGITAASRSPSNSASVATPSDMFVPLNNLGLDAFKNYQGDTMNFASLIQSSSQASSGNSQGALTPSLSELLSFSPPLVQPDGLINLVSTPAETSSTVANIYPALNSLTSQPAAPVDSSGLSEPKLPPYLMAYRNPDPIGVNDDGDQLEKLLLSSMYSAQQPQQASAVASTTAFSSQPSQMTATEQQLANHTGSSSPGSTTEQQPPTVSDQQCTCRNCDESPCAPCPKHGSPADLSEEMREIAPQMLNTVCSGNNRLADEELNDLCSLMFKHAKCSEVQKRVEMAREKLKNDSELELFNTKMKLAKQYGLK</sequence>
<dbReference type="PROSITE" id="PS50217">
    <property type="entry name" value="BZIP"/>
    <property type="match status" value="1"/>
</dbReference>
<gene>
    <name evidence="5" type="primary">YAP1</name>
    <name evidence="5" type="ORF">IWW36_005091</name>
</gene>
<dbReference type="GO" id="GO:0000976">
    <property type="term" value="F:transcription cis-regulatory region binding"/>
    <property type="evidence" value="ECO:0007669"/>
    <property type="project" value="InterPro"/>
</dbReference>
<keyword evidence="6" id="KW-1185">Reference proteome</keyword>